<dbReference type="InterPro" id="IPR039467">
    <property type="entry name" value="TFIIIB_B''_Myb"/>
</dbReference>
<dbReference type="PANTHER" id="PTHR22929">
    <property type="entry name" value="RNA POLYMERASE III TRANSCRIPTION INITIATION FACTOR B"/>
    <property type="match status" value="1"/>
</dbReference>
<dbReference type="GO" id="GO:0000126">
    <property type="term" value="C:transcription factor TFIIIB complex"/>
    <property type="evidence" value="ECO:0007669"/>
    <property type="project" value="TreeGrafter"/>
</dbReference>
<accession>A0AAQ3PZL7</accession>
<dbReference type="AlphaFoldDB" id="A0AAQ3PZL7"/>
<dbReference type="InterPro" id="IPR009057">
    <property type="entry name" value="Homeodomain-like_sf"/>
</dbReference>
<name>A0AAQ3PZL7_9LILI</name>
<gene>
    <name evidence="2" type="ORF">Cni_G00003</name>
</gene>
<dbReference type="GO" id="GO:0070898">
    <property type="term" value="P:RNA polymerase III preinitiation complex assembly"/>
    <property type="evidence" value="ECO:0007669"/>
    <property type="project" value="TreeGrafter"/>
</dbReference>
<dbReference type="Proteomes" id="UP001327560">
    <property type="component" value="Chromosome 1"/>
</dbReference>
<organism evidence="2 3">
    <name type="scientific">Canna indica</name>
    <name type="common">Indian-shot</name>
    <dbReference type="NCBI Taxonomy" id="4628"/>
    <lineage>
        <taxon>Eukaryota</taxon>
        <taxon>Viridiplantae</taxon>
        <taxon>Streptophyta</taxon>
        <taxon>Embryophyta</taxon>
        <taxon>Tracheophyta</taxon>
        <taxon>Spermatophyta</taxon>
        <taxon>Magnoliopsida</taxon>
        <taxon>Liliopsida</taxon>
        <taxon>Zingiberales</taxon>
        <taxon>Cannaceae</taxon>
        <taxon>Canna</taxon>
    </lineage>
</organism>
<evidence type="ECO:0000259" key="1">
    <source>
        <dbReference type="Pfam" id="PF15963"/>
    </source>
</evidence>
<keyword evidence="3" id="KW-1185">Reference proteome</keyword>
<evidence type="ECO:0000313" key="2">
    <source>
        <dbReference type="EMBL" id="WOK91312.1"/>
    </source>
</evidence>
<sequence length="124" mass="14396">MKSPLEVGVSIFPFNDLYGLLNQIVRELPPEHPVSNCRPLREPLGHTPLQAIHQFGSDFAMIQQLFPNRTRHQIKLKFKIEERKHPLPVHDALLHRSKEFEWPLPQFFGKLSGDLYGPWALEVP</sequence>
<dbReference type="SUPFAM" id="SSF46689">
    <property type="entry name" value="Homeodomain-like"/>
    <property type="match status" value="1"/>
</dbReference>
<dbReference type="PANTHER" id="PTHR22929:SF0">
    <property type="entry name" value="TRANSCRIPTION FACTOR TFIIIB COMPONENT B'' HOMOLOG"/>
    <property type="match status" value="1"/>
</dbReference>
<proteinExistence type="predicted"/>
<dbReference type="CDD" id="cd00167">
    <property type="entry name" value="SANT"/>
    <property type="match status" value="1"/>
</dbReference>
<dbReference type="Pfam" id="PF15963">
    <property type="entry name" value="Myb_DNA-bind_7"/>
    <property type="match status" value="1"/>
</dbReference>
<dbReference type="InterPro" id="IPR001005">
    <property type="entry name" value="SANT/Myb"/>
</dbReference>
<evidence type="ECO:0000313" key="3">
    <source>
        <dbReference type="Proteomes" id="UP001327560"/>
    </source>
</evidence>
<reference evidence="2 3" key="1">
    <citation type="submission" date="2023-10" db="EMBL/GenBank/DDBJ databases">
        <title>Chromosome-scale genome assembly provides insights into flower coloration mechanisms of Canna indica.</title>
        <authorList>
            <person name="Li C."/>
        </authorList>
    </citation>
    <scope>NUCLEOTIDE SEQUENCE [LARGE SCALE GENOMIC DNA]</scope>
    <source>
        <tissue evidence="2">Flower</tissue>
    </source>
</reference>
<dbReference type="EMBL" id="CP136890">
    <property type="protein sequence ID" value="WOK91312.1"/>
    <property type="molecule type" value="Genomic_DNA"/>
</dbReference>
<dbReference type="GO" id="GO:0001156">
    <property type="term" value="F:TFIIIC-class transcription factor complex binding"/>
    <property type="evidence" value="ECO:0007669"/>
    <property type="project" value="TreeGrafter"/>
</dbReference>
<feature type="domain" description="Transcription factor TFIIIB component B'' Myb" evidence="1">
    <location>
        <begin position="50"/>
        <end position="98"/>
    </location>
</feature>
<protein>
    <recommendedName>
        <fullName evidence="1">Transcription factor TFIIIB component B'' Myb domain-containing protein</fullName>
    </recommendedName>
</protein>